<gene>
    <name evidence="2" type="ORF">JZ786_13725</name>
</gene>
<protein>
    <submittedName>
        <fullName evidence="2">VOC family protein</fullName>
    </submittedName>
</protein>
<evidence type="ECO:0000313" key="3">
    <source>
        <dbReference type="Proteomes" id="UP000663505"/>
    </source>
</evidence>
<dbReference type="SUPFAM" id="SSF54593">
    <property type="entry name" value="Glyoxalase/Bleomycin resistance protein/Dihydroxybiphenyl dioxygenase"/>
    <property type="match status" value="1"/>
</dbReference>
<dbReference type="InterPro" id="IPR004360">
    <property type="entry name" value="Glyas_Fos-R_dOase_dom"/>
</dbReference>
<evidence type="ECO:0000313" key="2">
    <source>
        <dbReference type="EMBL" id="QSO45617.1"/>
    </source>
</evidence>
<evidence type="ECO:0000259" key="1">
    <source>
        <dbReference type="PROSITE" id="PS51819"/>
    </source>
</evidence>
<proteinExistence type="predicted"/>
<dbReference type="Pfam" id="PF00903">
    <property type="entry name" value="Glyoxalase"/>
    <property type="match status" value="1"/>
</dbReference>
<accession>A0A9X7Z4R0</accession>
<dbReference type="EMBL" id="CP071182">
    <property type="protein sequence ID" value="QSO45617.1"/>
    <property type="molecule type" value="Genomic_DNA"/>
</dbReference>
<sequence length="116" mass="13274">MTVSLDGLTLQVSDLDTSRKFYDKIPGAVEEVFVPRRIAIFRIGKARIGLLSTGLHRGFHMEFETENLDQLFSLLKQSGIKITGEPKMRPHGERTFIVFDPDGYQLEFEEIESQEN</sequence>
<dbReference type="PROSITE" id="PS51819">
    <property type="entry name" value="VOC"/>
    <property type="match status" value="1"/>
</dbReference>
<dbReference type="InterPro" id="IPR037523">
    <property type="entry name" value="VOC_core"/>
</dbReference>
<name>A0A9X7Z4R0_9BACL</name>
<dbReference type="KEGG" id="afx:JZ786_13725"/>
<organism evidence="2 3">
    <name type="scientific">Alicyclobacillus mengziensis</name>
    <dbReference type="NCBI Taxonomy" id="2931921"/>
    <lineage>
        <taxon>Bacteria</taxon>
        <taxon>Bacillati</taxon>
        <taxon>Bacillota</taxon>
        <taxon>Bacilli</taxon>
        <taxon>Bacillales</taxon>
        <taxon>Alicyclobacillaceae</taxon>
        <taxon>Alicyclobacillus</taxon>
    </lineage>
</organism>
<keyword evidence="3" id="KW-1185">Reference proteome</keyword>
<dbReference type="Gene3D" id="3.10.180.10">
    <property type="entry name" value="2,3-Dihydroxybiphenyl 1,2-Dioxygenase, domain 1"/>
    <property type="match status" value="1"/>
</dbReference>
<feature type="domain" description="VOC" evidence="1">
    <location>
        <begin position="4"/>
        <end position="111"/>
    </location>
</feature>
<dbReference type="Proteomes" id="UP000663505">
    <property type="component" value="Chromosome"/>
</dbReference>
<reference evidence="2 3" key="1">
    <citation type="submission" date="2021-02" db="EMBL/GenBank/DDBJ databases">
        <title>Alicyclobacillus curvatus sp. nov. and Alicyclobacillus mengziensis sp. nov., two acidophilic bacteria isolated from acid mine drainage.</title>
        <authorList>
            <person name="Huang Y."/>
        </authorList>
    </citation>
    <scope>NUCLEOTIDE SEQUENCE [LARGE SCALE GENOMIC DNA]</scope>
    <source>
        <strain evidence="2 3">S30H14</strain>
    </source>
</reference>
<dbReference type="InterPro" id="IPR029068">
    <property type="entry name" value="Glyas_Bleomycin-R_OHBP_Dase"/>
</dbReference>
<dbReference type="RefSeq" id="WP_206654986.1">
    <property type="nucleotide sequence ID" value="NZ_CP071182.1"/>
</dbReference>
<dbReference type="AlphaFoldDB" id="A0A9X7Z4R0"/>